<gene>
    <name evidence="4" type="ORF">KP79_PYT14468</name>
</gene>
<evidence type="ECO:0000313" key="5">
    <source>
        <dbReference type="Proteomes" id="UP000242188"/>
    </source>
</evidence>
<evidence type="ECO:0000313" key="4">
    <source>
        <dbReference type="EMBL" id="OWF48185.1"/>
    </source>
</evidence>
<reference evidence="4 5" key="1">
    <citation type="journal article" date="2017" name="Nat. Ecol. Evol.">
        <title>Scallop genome provides insights into evolution of bilaterian karyotype and development.</title>
        <authorList>
            <person name="Wang S."/>
            <person name="Zhang J."/>
            <person name="Jiao W."/>
            <person name="Li J."/>
            <person name="Xun X."/>
            <person name="Sun Y."/>
            <person name="Guo X."/>
            <person name="Huan P."/>
            <person name="Dong B."/>
            <person name="Zhang L."/>
            <person name="Hu X."/>
            <person name="Sun X."/>
            <person name="Wang J."/>
            <person name="Zhao C."/>
            <person name="Wang Y."/>
            <person name="Wang D."/>
            <person name="Huang X."/>
            <person name="Wang R."/>
            <person name="Lv J."/>
            <person name="Li Y."/>
            <person name="Zhang Z."/>
            <person name="Liu B."/>
            <person name="Lu W."/>
            <person name="Hui Y."/>
            <person name="Liang J."/>
            <person name="Zhou Z."/>
            <person name="Hou R."/>
            <person name="Li X."/>
            <person name="Liu Y."/>
            <person name="Li H."/>
            <person name="Ning X."/>
            <person name="Lin Y."/>
            <person name="Zhao L."/>
            <person name="Xing Q."/>
            <person name="Dou J."/>
            <person name="Li Y."/>
            <person name="Mao J."/>
            <person name="Guo H."/>
            <person name="Dou H."/>
            <person name="Li T."/>
            <person name="Mu C."/>
            <person name="Jiang W."/>
            <person name="Fu Q."/>
            <person name="Fu X."/>
            <person name="Miao Y."/>
            <person name="Liu J."/>
            <person name="Yu Q."/>
            <person name="Li R."/>
            <person name="Liao H."/>
            <person name="Li X."/>
            <person name="Kong Y."/>
            <person name="Jiang Z."/>
            <person name="Chourrout D."/>
            <person name="Li R."/>
            <person name="Bao Z."/>
        </authorList>
    </citation>
    <scope>NUCLEOTIDE SEQUENCE [LARGE SCALE GENOMIC DNA]</scope>
    <source>
        <strain evidence="4 5">PY_sf001</strain>
    </source>
</reference>
<dbReference type="AlphaFoldDB" id="A0A210QHD8"/>
<evidence type="ECO:0000259" key="2">
    <source>
        <dbReference type="Pfam" id="PF03281"/>
    </source>
</evidence>
<dbReference type="SMART" id="SM01265">
    <property type="entry name" value="Mab-21"/>
    <property type="match status" value="1"/>
</dbReference>
<sequence length="681" mass="77874">MADQDEQYEKSWILHHILDRYIGSRKLVAVRRKLTFVKEQIMNCRGGKCNTSYVGSLSEGIQMKGSDIDIMFVDTHVIVLCPEQCISTRLDSTKTVFIMRDADSRPGYVHLELVNLGQTCNPSYIQCLVLVRDALFISSEIYSRVLADEVGAISNKTLETNGPAFRANNTQNNCARDIDSVISFPCTSWPREANEWVSRTRMYEWPGSDLRDQIVQGGCHLVSVGDRTSPDTFLHWRISFVCAEKKLIHSLSHVQFLVYGLLKNFLKQISHSFGQQIKDADIISSYIMKTTVFHAVESTPCSLWQERNTFFCFMLCLNILIAWVNTGHCPNYFIKSNNMFLGTVHGENQQNILRILIELHDKKWNCLSVGTVIQPSIGLRINSVQNGEWEYVLPPPTQSEQECDMLIFSTLFSFENKSASLPVALTLLSKSKSDIDEFIGYICTVFALSDTGVDTFEKHVAAKGNKEKYKYLRKCKDLLAPLSLVCTSPGQLTLATYYYQTGNYVKTLEMCRNMVSSFKIYVGDFATFRDKDRYEHLYCGRGYTLLHKCQGACASLLHIKQSHLSFCLSQLHKELINLRGIHDLLIPPLPYAVFLSFLCYHELGDTRRRNEALIHLRALKYDEEQGCYYYWIVNNILGKCYEMVGDTSRALREYRDSLGGQRPNQDLNTAEDSIERLQRSQ</sequence>
<dbReference type="PANTHER" id="PTHR10656:SF69">
    <property type="entry name" value="MAB-21-LIKE HHH_H2TH-LIKE DOMAIN-CONTAINING PROTEIN"/>
    <property type="match status" value="1"/>
</dbReference>
<comment type="caution">
    <text evidence="4">The sequence shown here is derived from an EMBL/GenBank/DDBJ whole genome shotgun (WGS) entry which is preliminary data.</text>
</comment>
<dbReference type="PANTHER" id="PTHR10656">
    <property type="entry name" value="CELL FATE DETERMINING PROTEIN MAB21-RELATED"/>
    <property type="match status" value="1"/>
</dbReference>
<organism evidence="4 5">
    <name type="scientific">Mizuhopecten yessoensis</name>
    <name type="common">Japanese scallop</name>
    <name type="synonym">Patinopecten yessoensis</name>
    <dbReference type="NCBI Taxonomy" id="6573"/>
    <lineage>
        <taxon>Eukaryota</taxon>
        <taxon>Metazoa</taxon>
        <taxon>Spiralia</taxon>
        <taxon>Lophotrochozoa</taxon>
        <taxon>Mollusca</taxon>
        <taxon>Bivalvia</taxon>
        <taxon>Autobranchia</taxon>
        <taxon>Pteriomorphia</taxon>
        <taxon>Pectinida</taxon>
        <taxon>Pectinoidea</taxon>
        <taxon>Pectinidae</taxon>
        <taxon>Mizuhopecten</taxon>
    </lineage>
</organism>
<keyword evidence="5" id="KW-1185">Reference proteome</keyword>
<feature type="domain" description="Mab-21-like nucleotidyltransferase" evidence="2">
    <location>
        <begin position="106"/>
        <end position="249"/>
    </location>
</feature>
<dbReference type="EMBL" id="NEDP02003643">
    <property type="protein sequence ID" value="OWF48185.1"/>
    <property type="molecule type" value="Genomic_DNA"/>
</dbReference>
<dbReference type="Pfam" id="PF20266">
    <property type="entry name" value="Mab-21_C"/>
    <property type="match status" value="1"/>
</dbReference>
<evidence type="ECO:0000256" key="1">
    <source>
        <dbReference type="ARBA" id="ARBA00008307"/>
    </source>
</evidence>
<dbReference type="InterPro" id="IPR024810">
    <property type="entry name" value="MAB21L/cGLR"/>
</dbReference>
<proteinExistence type="inferred from homology"/>
<dbReference type="InterPro" id="IPR046903">
    <property type="entry name" value="Mab-21-like_nuc_Trfase"/>
</dbReference>
<dbReference type="OrthoDB" id="6114608at2759"/>
<protein>
    <submittedName>
        <fullName evidence="4">Cyclic GMP-AMP synthase</fullName>
    </submittedName>
</protein>
<name>A0A210QHD8_MIZYE</name>
<accession>A0A210QHD8</accession>
<evidence type="ECO:0000259" key="3">
    <source>
        <dbReference type="Pfam" id="PF20266"/>
    </source>
</evidence>
<comment type="similarity">
    <text evidence="1">Belongs to the mab-21 family.</text>
</comment>
<feature type="domain" description="Mab-21-like HhH/H2TH-like" evidence="3">
    <location>
        <begin position="265"/>
        <end position="351"/>
    </location>
</feature>
<dbReference type="Gene3D" id="1.10.1410.40">
    <property type="match status" value="1"/>
</dbReference>
<dbReference type="Pfam" id="PF03281">
    <property type="entry name" value="Mab-21"/>
    <property type="match status" value="1"/>
</dbReference>
<dbReference type="InterPro" id="IPR046906">
    <property type="entry name" value="Mab-21_HhH/H2TH-like"/>
</dbReference>
<dbReference type="Proteomes" id="UP000242188">
    <property type="component" value="Unassembled WGS sequence"/>
</dbReference>